<dbReference type="EMBL" id="CAXJRC010000019">
    <property type="protein sequence ID" value="CAL2106683.1"/>
    <property type="molecule type" value="Genomic_DNA"/>
</dbReference>
<protein>
    <submittedName>
        <fullName evidence="1">Uncharacterized protein</fullName>
    </submittedName>
</protein>
<sequence length="158" mass="18066">MEIKHNEVGKSKVLPLTKEESTLYEALKELPKPIQASGLSTDQVIWWYWFGNEFLKTRQFSKLDLTHLQKAAFWMDARCKAIKKVNERGYFGGLVQEFKSGASNVSAHVTVIEKADKHLDEVSAHFGLSFKDRQKLKTDDNSGEQLSLFDQVVKKIYG</sequence>
<comment type="caution">
    <text evidence="1">The sequence shown here is derived from an EMBL/GenBank/DDBJ whole genome shotgun (WGS) entry which is preliminary data.</text>
</comment>
<dbReference type="Pfam" id="PF05119">
    <property type="entry name" value="Terminase_4"/>
    <property type="match status" value="1"/>
</dbReference>
<keyword evidence="2" id="KW-1185">Reference proteome</keyword>
<evidence type="ECO:0000313" key="1">
    <source>
        <dbReference type="EMBL" id="CAL2106683.1"/>
    </source>
</evidence>
<gene>
    <name evidence="1" type="ORF">T190115A13A_270040</name>
</gene>
<name>A0ABP1F8J0_9FLAO</name>
<proteinExistence type="predicted"/>
<dbReference type="RefSeq" id="WP_348738429.1">
    <property type="nucleotide sequence ID" value="NZ_CAXJRC010000019.1"/>
</dbReference>
<dbReference type="Proteomes" id="UP001497602">
    <property type="component" value="Unassembled WGS sequence"/>
</dbReference>
<accession>A0ABP1F8J0</accession>
<organism evidence="1 2">
    <name type="scientific">Tenacibaculum vairaonense</name>
    <dbReference type="NCBI Taxonomy" id="3137860"/>
    <lineage>
        <taxon>Bacteria</taxon>
        <taxon>Pseudomonadati</taxon>
        <taxon>Bacteroidota</taxon>
        <taxon>Flavobacteriia</taxon>
        <taxon>Flavobacteriales</taxon>
        <taxon>Flavobacteriaceae</taxon>
        <taxon>Tenacibaculum</taxon>
    </lineage>
</organism>
<evidence type="ECO:0000313" key="2">
    <source>
        <dbReference type="Proteomes" id="UP001497602"/>
    </source>
</evidence>
<reference evidence="1 2" key="1">
    <citation type="submission" date="2024-05" db="EMBL/GenBank/DDBJ databases">
        <authorList>
            <person name="Duchaud E."/>
        </authorList>
    </citation>
    <scope>NUCLEOTIDE SEQUENCE [LARGE SCALE GENOMIC DNA]</scope>
    <source>
        <strain evidence="1">Ena-SAMPLE-TAB-13-05-2024-13:56:06:370-140305</strain>
    </source>
</reference>
<dbReference type="InterPro" id="IPR006448">
    <property type="entry name" value="Phage_term_ssu_P27"/>
</dbReference>